<evidence type="ECO:0000313" key="8">
    <source>
        <dbReference type="EMBL" id="AWV31517.1"/>
    </source>
</evidence>
<keyword evidence="3 6" id="KW-0812">Transmembrane</keyword>
<feature type="transmembrane region" description="Helical" evidence="6">
    <location>
        <begin position="55"/>
        <end position="75"/>
    </location>
</feature>
<comment type="subcellular location">
    <subcellularLocation>
        <location evidence="1 6">Cell membrane</location>
        <topology evidence="1 6">Multi-pass membrane protein</topology>
    </subcellularLocation>
</comment>
<evidence type="ECO:0000256" key="2">
    <source>
        <dbReference type="ARBA" id="ARBA00022475"/>
    </source>
</evidence>
<feature type="transmembrane region" description="Helical" evidence="6">
    <location>
        <begin position="528"/>
        <end position="550"/>
    </location>
</feature>
<keyword evidence="4 6" id="KW-1133">Transmembrane helix</keyword>
<keyword evidence="6" id="KW-0813">Transport</keyword>
<sequence length="648" mass="73126">MSINVLMIRNLRKNIRNYYLYVFALVFSVALYFAFVTLQYDPSMDELESSIKGGAAITAASVLLVVIVSIFLLYANTIFIKRRGKEIGLFQLIGMTKNKIFRILSAENFILYFGSLILGILVGFSISKLILMILFKIMGVDAIASLHFSIEALIQTFIVFCVIYLLIMLMNYGFIKRQSILSLFRVTSTTEGTVKKLSFFEMIIGIIGIGLILLGYVLSSKLLTEDVTSMNQLAISMITILGSVIIGTYLFYKGSVSFIFHIIRKRKNGYLNIREVLSLSSIMFRMKSNAVLLTIITTVSALALGLLSLSYISFYSAEKTSKQYVPTDFVFTNAQEAEQFTKILTANDLVFTERRTQVLQVDVDVEEILDKKPDGNDMFSNIMTLAVISENALEDVDLTPDKAYFTKSSSALDNFMTMKDKGAIELKGLHEVFPQDYKRLDIESPISGYYTGGGLPVAVVDESIFKRLKKDLDPDLQRGSSLNIGIDMKVRASVEQANELFKTLKFDEKNKQDSQLESIKGQKQNMGLIMFIVAFLGLTFLITSGCILYFKQMDESENEKPNYTILRKLGFTQGDLLRGIQMKQLFNFGIPLVIGLLHSYFAVKSGWFLFGTELWTPMILVMLLYTALYSIFAILSVFYYKKVIKEAL</sequence>
<evidence type="ECO:0000256" key="1">
    <source>
        <dbReference type="ARBA" id="ARBA00004651"/>
    </source>
</evidence>
<evidence type="ECO:0000256" key="6">
    <source>
        <dbReference type="PIRNR" id="PIRNR018968"/>
    </source>
</evidence>
<dbReference type="Proteomes" id="UP000249163">
    <property type="component" value="Chromosome"/>
</dbReference>
<dbReference type="InterPro" id="IPR027022">
    <property type="entry name" value="ABC_permease_BceB-typ"/>
</dbReference>
<feature type="transmembrane region" description="Helical" evidence="6">
    <location>
        <begin position="230"/>
        <end position="252"/>
    </location>
</feature>
<reference evidence="8 9" key="1">
    <citation type="submission" date="2017-06" db="EMBL/GenBank/DDBJ databases">
        <title>Complete genome sequence of Paenibacillus odorifer CBA7130.</title>
        <authorList>
            <person name="Nam Y.-D."/>
            <person name="Kang J."/>
            <person name="Chung W.-H."/>
        </authorList>
    </citation>
    <scope>NUCLEOTIDE SEQUENCE [LARGE SCALE GENOMIC DNA]</scope>
    <source>
        <strain evidence="8 9">CBA7130</strain>
    </source>
</reference>
<evidence type="ECO:0000313" key="9">
    <source>
        <dbReference type="Proteomes" id="UP000249163"/>
    </source>
</evidence>
<feature type="transmembrane region" description="Helical" evidence="6">
    <location>
        <begin position="154"/>
        <end position="175"/>
    </location>
</feature>
<accession>A0AAD0KIF4</accession>
<dbReference type="GO" id="GO:0005886">
    <property type="term" value="C:plasma membrane"/>
    <property type="evidence" value="ECO:0007669"/>
    <property type="project" value="UniProtKB-SubCell"/>
</dbReference>
<dbReference type="InterPro" id="IPR052536">
    <property type="entry name" value="ABC-4_Integral_Memb_Prot"/>
</dbReference>
<dbReference type="RefSeq" id="WP_111502372.1">
    <property type="nucleotide sequence ID" value="NZ_CP021965.1"/>
</dbReference>
<name>A0AAD0KIF4_9BACL</name>
<dbReference type="AlphaFoldDB" id="A0AAD0KIF4"/>
<feature type="transmembrane region" description="Helical" evidence="6">
    <location>
        <begin position="109"/>
        <end position="134"/>
    </location>
</feature>
<keyword evidence="2 6" id="KW-1003">Cell membrane</keyword>
<feature type="transmembrane region" description="Helical" evidence="6">
    <location>
        <begin position="18"/>
        <end position="35"/>
    </location>
</feature>
<gene>
    <name evidence="8" type="ORF">CD191_02140</name>
</gene>
<evidence type="ECO:0000256" key="4">
    <source>
        <dbReference type="ARBA" id="ARBA00022989"/>
    </source>
</evidence>
<dbReference type="Pfam" id="PF02687">
    <property type="entry name" value="FtsX"/>
    <property type="match status" value="1"/>
</dbReference>
<evidence type="ECO:0000256" key="3">
    <source>
        <dbReference type="ARBA" id="ARBA00022692"/>
    </source>
</evidence>
<evidence type="ECO:0000259" key="7">
    <source>
        <dbReference type="Pfam" id="PF02687"/>
    </source>
</evidence>
<feature type="transmembrane region" description="Helical" evidence="6">
    <location>
        <begin position="585"/>
        <end position="603"/>
    </location>
</feature>
<keyword evidence="5 6" id="KW-0472">Membrane</keyword>
<dbReference type="PANTHER" id="PTHR46795">
    <property type="entry name" value="ABC TRANSPORTER PERMEASE-RELATED-RELATED"/>
    <property type="match status" value="1"/>
</dbReference>
<evidence type="ECO:0000256" key="5">
    <source>
        <dbReference type="ARBA" id="ARBA00023136"/>
    </source>
</evidence>
<feature type="transmembrane region" description="Helical" evidence="6">
    <location>
        <begin position="615"/>
        <end position="640"/>
    </location>
</feature>
<dbReference type="InterPro" id="IPR003838">
    <property type="entry name" value="ABC3_permease_C"/>
</dbReference>
<feature type="transmembrane region" description="Helical" evidence="6">
    <location>
        <begin position="290"/>
        <end position="314"/>
    </location>
</feature>
<comment type="similarity">
    <text evidence="6">Belongs to the ABC-4 integral membrane protein family.</text>
</comment>
<feature type="transmembrane region" description="Helical" evidence="6">
    <location>
        <begin position="196"/>
        <end position="218"/>
    </location>
</feature>
<organism evidence="8 9">
    <name type="scientific">Paenibacillus odorifer</name>
    <dbReference type="NCBI Taxonomy" id="189426"/>
    <lineage>
        <taxon>Bacteria</taxon>
        <taxon>Bacillati</taxon>
        <taxon>Bacillota</taxon>
        <taxon>Bacilli</taxon>
        <taxon>Bacillales</taxon>
        <taxon>Paenibacillaceae</taxon>
        <taxon>Paenibacillus</taxon>
    </lineage>
</organism>
<dbReference type="GO" id="GO:0055085">
    <property type="term" value="P:transmembrane transport"/>
    <property type="evidence" value="ECO:0007669"/>
    <property type="project" value="UniProtKB-UniRule"/>
</dbReference>
<feature type="domain" description="ABC3 transporter permease C-terminal" evidence="7">
    <location>
        <begin position="60"/>
        <end position="177"/>
    </location>
</feature>
<dbReference type="PIRSF" id="PIRSF018968">
    <property type="entry name" value="ABC_permease_BceB"/>
    <property type="match status" value="1"/>
</dbReference>
<protein>
    <submittedName>
        <fullName evidence="8">Bacitracin ABC transporter permease</fullName>
    </submittedName>
</protein>
<proteinExistence type="inferred from homology"/>
<dbReference type="PANTHER" id="PTHR46795:SF3">
    <property type="entry name" value="ABC TRANSPORTER PERMEASE"/>
    <property type="match status" value="1"/>
</dbReference>
<dbReference type="EMBL" id="CP021965">
    <property type="protein sequence ID" value="AWV31517.1"/>
    <property type="molecule type" value="Genomic_DNA"/>
</dbReference>